<name>A0ABW6PJW8_9NOCA</name>
<dbReference type="SUPFAM" id="SSF46785">
    <property type="entry name" value="Winged helix' DNA-binding domain"/>
    <property type="match status" value="1"/>
</dbReference>
<dbReference type="PANTHER" id="PTHR33164">
    <property type="entry name" value="TRANSCRIPTIONAL REGULATOR, MARR FAMILY"/>
    <property type="match status" value="1"/>
</dbReference>
<sequence>MSKDERIAEIGATLRGLQQSFDLFDEVVAERLGINRTDLRCLDLVAERGPVSAGELAVALRLSPAATTTVVDRLVKGGLVTRAPDPLSRRRVLVRVTGRAEELIAGIYGPFAAAGAGALSRFTDAELAVILDFLATARTVHEQQTDRVRAGS</sequence>
<dbReference type="Pfam" id="PF01047">
    <property type="entry name" value="MarR"/>
    <property type="match status" value="1"/>
</dbReference>
<dbReference type="Proteomes" id="UP001601444">
    <property type="component" value="Unassembled WGS sequence"/>
</dbReference>
<dbReference type="InterPro" id="IPR000835">
    <property type="entry name" value="HTH_MarR-typ"/>
</dbReference>
<gene>
    <name evidence="2" type="ORF">ACFYTF_07645</name>
</gene>
<dbReference type="SMART" id="SM00347">
    <property type="entry name" value="HTH_MARR"/>
    <property type="match status" value="1"/>
</dbReference>
<keyword evidence="3" id="KW-1185">Reference proteome</keyword>
<evidence type="ECO:0000313" key="2">
    <source>
        <dbReference type="EMBL" id="MFF0542696.1"/>
    </source>
</evidence>
<reference evidence="2 3" key="1">
    <citation type="submission" date="2024-10" db="EMBL/GenBank/DDBJ databases">
        <title>The Natural Products Discovery Center: Release of the First 8490 Sequenced Strains for Exploring Actinobacteria Biosynthetic Diversity.</title>
        <authorList>
            <person name="Kalkreuter E."/>
            <person name="Kautsar S.A."/>
            <person name="Yang D."/>
            <person name="Bader C.D."/>
            <person name="Teijaro C.N."/>
            <person name="Fluegel L."/>
            <person name="Davis C.M."/>
            <person name="Simpson J.R."/>
            <person name="Lauterbach L."/>
            <person name="Steele A.D."/>
            <person name="Gui C."/>
            <person name="Meng S."/>
            <person name="Li G."/>
            <person name="Viehrig K."/>
            <person name="Ye F."/>
            <person name="Su P."/>
            <person name="Kiefer A.F."/>
            <person name="Nichols A."/>
            <person name="Cepeda A.J."/>
            <person name="Yan W."/>
            <person name="Fan B."/>
            <person name="Jiang Y."/>
            <person name="Adhikari A."/>
            <person name="Zheng C.-J."/>
            <person name="Schuster L."/>
            <person name="Cowan T.M."/>
            <person name="Smanski M.J."/>
            <person name="Chevrette M.G."/>
            <person name="De Carvalho L.P.S."/>
            <person name="Shen B."/>
        </authorList>
    </citation>
    <scope>NUCLEOTIDE SEQUENCE [LARGE SCALE GENOMIC DNA]</scope>
    <source>
        <strain evidence="2 3">NPDC004045</strain>
    </source>
</reference>
<proteinExistence type="predicted"/>
<feature type="domain" description="HTH marR-type" evidence="1">
    <location>
        <begin position="7"/>
        <end position="139"/>
    </location>
</feature>
<dbReference type="InterPro" id="IPR036390">
    <property type="entry name" value="WH_DNA-bd_sf"/>
</dbReference>
<comment type="caution">
    <text evidence="2">The sequence shown here is derived from an EMBL/GenBank/DDBJ whole genome shotgun (WGS) entry which is preliminary data.</text>
</comment>
<dbReference type="CDD" id="cd00090">
    <property type="entry name" value="HTH_ARSR"/>
    <property type="match status" value="1"/>
</dbReference>
<dbReference type="RefSeq" id="WP_043647981.1">
    <property type="nucleotide sequence ID" value="NZ_JBIAMX010000003.1"/>
</dbReference>
<dbReference type="Gene3D" id="1.10.10.10">
    <property type="entry name" value="Winged helix-like DNA-binding domain superfamily/Winged helix DNA-binding domain"/>
    <property type="match status" value="1"/>
</dbReference>
<evidence type="ECO:0000259" key="1">
    <source>
        <dbReference type="PROSITE" id="PS50995"/>
    </source>
</evidence>
<dbReference type="InterPro" id="IPR036388">
    <property type="entry name" value="WH-like_DNA-bd_sf"/>
</dbReference>
<dbReference type="EMBL" id="JBIAMX010000003">
    <property type="protein sequence ID" value="MFF0542696.1"/>
    <property type="molecule type" value="Genomic_DNA"/>
</dbReference>
<protein>
    <submittedName>
        <fullName evidence="2">MarR family transcriptional regulator</fullName>
    </submittedName>
</protein>
<dbReference type="PROSITE" id="PS50995">
    <property type="entry name" value="HTH_MARR_2"/>
    <property type="match status" value="1"/>
</dbReference>
<dbReference type="InterPro" id="IPR011991">
    <property type="entry name" value="ArsR-like_HTH"/>
</dbReference>
<evidence type="ECO:0000313" key="3">
    <source>
        <dbReference type="Proteomes" id="UP001601444"/>
    </source>
</evidence>
<organism evidence="2 3">
    <name type="scientific">Nocardia thailandica</name>
    <dbReference type="NCBI Taxonomy" id="257275"/>
    <lineage>
        <taxon>Bacteria</taxon>
        <taxon>Bacillati</taxon>
        <taxon>Actinomycetota</taxon>
        <taxon>Actinomycetes</taxon>
        <taxon>Mycobacteriales</taxon>
        <taxon>Nocardiaceae</taxon>
        <taxon>Nocardia</taxon>
    </lineage>
</organism>
<accession>A0ABW6PJW8</accession>
<dbReference type="InterPro" id="IPR039422">
    <property type="entry name" value="MarR/SlyA-like"/>
</dbReference>
<dbReference type="PANTHER" id="PTHR33164:SF106">
    <property type="entry name" value="TRANSCRIPTIONAL REGULATORY PROTEIN"/>
    <property type="match status" value="1"/>
</dbReference>